<keyword evidence="5" id="KW-0378">Hydrolase</keyword>
<dbReference type="GO" id="GO:0016485">
    <property type="term" value="P:protein processing"/>
    <property type="evidence" value="ECO:0007669"/>
    <property type="project" value="TreeGrafter"/>
</dbReference>
<keyword evidence="6" id="KW-0862">Zinc</keyword>
<dbReference type="InterPro" id="IPR000718">
    <property type="entry name" value="Peptidase_M13"/>
</dbReference>
<evidence type="ECO:0000313" key="10">
    <source>
        <dbReference type="EMBL" id="MBU3851313.1"/>
    </source>
</evidence>
<dbReference type="InterPro" id="IPR018497">
    <property type="entry name" value="Peptidase_M13_C"/>
</dbReference>
<dbReference type="Gene3D" id="3.40.390.10">
    <property type="entry name" value="Collagenase (Catalytic Domain)"/>
    <property type="match status" value="1"/>
</dbReference>
<gene>
    <name evidence="10" type="ORF">H9901_01190</name>
</gene>
<dbReference type="GO" id="GO:0046872">
    <property type="term" value="F:metal ion binding"/>
    <property type="evidence" value="ECO:0007669"/>
    <property type="project" value="UniProtKB-KW"/>
</dbReference>
<accession>A0A948X0V3</accession>
<keyword evidence="3" id="KW-0645">Protease</keyword>
<comment type="similarity">
    <text evidence="2">Belongs to the peptidase M13 family.</text>
</comment>
<dbReference type="PRINTS" id="PR00786">
    <property type="entry name" value="NEPRILYSIN"/>
</dbReference>
<evidence type="ECO:0000256" key="3">
    <source>
        <dbReference type="ARBA" id="ARBA00022670"/>
    </source>
</evidence>
<evidence type="ECO:0000313" key="11">
    <source>
        <dbReference type="Proteomes" id="UP000777303"/>
    </source>
</evidence>
<comment type="cofactor">
    <cofactor evidence="1">
        <name>Zn(2+)</name>
        <dbReference type="ChEBI" id="CHEBI:29105"/>
    </cofactor>
</comment>
<feature type="domain" description="Peptidase M13 C-terminal" evidence="8">
    <location>
        <begin position="456"/>
        <end position="646"/>
    </location>
</feature>
<dbReference type="SUPFAM" id="SSF55486">
    <property type="entry name" value="Metalloproteases ('zincins'), catalytic domain"/>
    <property type="match status" value="1"/>
</dbReference>
<dbReference type="AlphaFoldDB" id="A0A948X0V3"/>
<evidence type="ECO:0000259" key="8">
    <source>
        <dbReference type="Pfam" id="PF01431"/>
    </source>
</evidence>
<organism evidence="10 11">
    <name type="scientific">Candidatus Paralactobacillus gallistercoris</name>
    <dbReference type="NCBI Taxonomy" id="2838724"/>
    <lineage>
        <taxon>Bacteria</taxon>
        <taxon>Bacillati</taxon>
        <taxon>Bacillota</taxon>
        <taxon>Bacilli</taxon>
        <taxon>Lactobacillales</taxon>
        <taxon>Lactobacillaceae</taxon>
        <taxon>Lactobacillus</taxon>
    </lineage>
</organism>
<comment type="caution">
    <text evidence="10">The sequence shown here is derived from an EMBL/GenBank/DDBJ whole genome shotgun (WGS) entry which is preliminary data.</text>
</comment>
<dbReference type="GO" id="GO:0005886">
    <property type="term" value="C:plasma membrane"/>
    <property type="evidence" value="ECO:0007669"/>
    <property type="project" value="TreeGrafter"/>
</dbReference>
<reference evidence="10" key="2">
    <citation type="submission" date="2021-04" db="EMBL/GenBank/DDBJ databases">
        <authorList>
            <person name="Gilroy R."/>
        </authorList>
    </citation>
    <scope>NUCLEOTIDE SEQUENCE</scope>
    <source>
        <strain evidence="10">F6-6636</strain>
    </source>
</reference>
<keyword evidence="4" id="KW-0479">Metal-binding</keyword>
<sequence>MNTQYIVGGASVTAAQNASIKDNLYMHVNGAWLEQATIPADKPVTGGFQDLADDVEKTLMHDYQAYHDGKFTAPNPMFAEAMKLHTLASDFTKRDADGITPLKPLIAQVLALKNLKQYDEQLGDWLLNDMPLPFYVSVSPDWKDTTRHAVFVEAPSLILPDKTYYADNNPAGPQLLKVWAQMSQQLLQKCGFTADQAHRHVENALAFDRALVPYVMSSEEAADYPKQYNPQSFAKFISNSHFLSLDNLLNTVLPQQPQQVIVTNPKFFQALDQIINDHTFEQLKSWLLIDVVNSFSGYLSEELRQLSGMFNRALVGSQQAISQAKHAYRLTTSVFSQVIGDYYGRKYFGEAAKTDVTAMVQKMIAIYKKRLQNNNWLSPATRDKAILKLDKIVIKVGYPDKIKPIYQKFHVKTAAAGGTLLENILHFNKISIADNLAKFNQDVDRSIWGMPAQMVNAMYDPSRNDITFPAAILQAPFYSLQQSASANYGGIGAVIAHEISHAFDNNGAQFDELGNLNNWWTKDDYAHFKQLTQAMIDEFDGIAFAGGKVNGKLVVSENVADLGGLSCALEATKHEEHYNLKEFFINWATIWRMKARPQYQQMLLAADVHAPHELRANVQPQNFAEFYETFDIHENDGMWLAPEKRVQIW</sequence>
<evidence type="ECO:0000256" key="6">
    <source>
        <dbReference type="ARBA" id="ARBA00022833"/>
    </source>
</evidence>
<dbReference type="InterPro" id="IPR024079">
    <property type="entry name" value="MetalloPept_cat_dom_sf"/>
</dbReference>
<evidence type="ECO:0000259" key="9">
    <source>
        <dbReference type="Pfam" id="PF05649"/>
    </source>
</evidence>
<evidence type="ECO:0000256" key="1">
    <source>
        <dbReference type="ARBA" id="ARBA00001947"/>
    </source>
</evidence>
<feature type="domain" description="Peptidase M13 N-terminal" evidence="9">
    <location>
        <begin position="21"/>
        <end position="399"/>
    </location>
</feature>
<dbReference type="Proteomes" id="UP000777303">
    <property type="component" value="Unassembled WGS sequence"/>
</dbReference>
<dbReference type="Pfam" id="PF01431">
    <property type="entry name" value="Peptidase_M13"/>
    <property type="match status" value="1"/>
</dbReference>
<dbReference type="PANTHER" id="PTHR11733:SF167">
    <property type="entry name" value="FI17812P1-RELATED"/>
    <property type="match status" value="1"/>
</dbReference>
<protein>
    <submittedName>
        <fullName evidence="10">M13 family peptidase</fullName>
    </submittedName>
</protein>
<evidence type="ECO:0000256" key="7">
    <source>
        <dbReference type="ARBA" id="ARBA00023049"/>
    </source>
</evidence>
<evidence type="ECO:0000256" key="2">
    <source>
        <dbReference type="ARBA" id="ARBA00007357"/>
    </source>
</evidence>
<dbReference type="EMBL" id="JAHLFS010000017">
    <property type="protein sequence ID" value="MBU3851313.1"/>
    <property type="molecule type" value="Genomic_DNA"/>
</dbReference>
<dbReference type="PROSITE" id="PS51885">
    <property type="entry name" value="NEPRILYSIN"/>
    <property type="match status" value="1"/>
</dbReference>
<dbReference type="Gene3D" id="1.10.1380.10">
    <property type="entry name" value="Neutral endopeptidase , domain2"/>
    <property type="match status" value="1"/>
</dbReference>
<dbReference type="GO" id="GO:0004222">
    <property type="term" value="F:metalloendopeptidase activity"/>
    <property type="evidence" value="ECO:0007669"/>
    <property type="project" value="InterPro"/>
</dbReference>
<evidence type="ECO:0000256" key="5">
    <source>
        <dbReference type="ARBA" id="ARBA00022801"/>
    </source>
</evidence>
<keyword evidence="7" id="KW-0482">Metalloprotease</keyword>
<dbReference type="PANTHER" id="PTHR11733">
    <property type="entry name" value="ZINC METALLOPROTEASE FAMILY M13 NEPRILYSIN-RELATED"/>
    <property type="match status" value="1"/>
</dbReference>
<dbReference type="InterPro" id="IPR008753">
    <property type="entry name" value="Peptidase_M13_N"/>
</dbReference>
<dbReference type="InterPro" id="IPR042089">
    <property type="entry name" value="Peptidase_M13_dom_2"/>
</dbReference>
<proteinExistence type="inferred from homology"/>
<evidence type="ECO:0000256" key="4">
    <source>
        <dbReference type="ARBA" id="ARBA00022723"/>
    </source>
</evidence>
<dbReference type="CDD" id="cd08662">
    <property type="entry name" value="M13"/>
    <property type="match status" value="1"/>
</dbReference>
<reference evidence="10" key="1">
    <citation type="journal article" date="2021" name="PeerJ">
        <title>Extensive microbial diversity within the chicken gut microbiome revealed by metagenomics and culture.</title>
        <authorList>
            <person name="Gilroy R."/>
            <person name="Ravi A."/>
            <person name="Getino M."/>
            <person name="Pursley I."/>
            <person name="Horton D.L."/>
            <person name="Alikhan N.F."/>
            <person name="Baker D."/>
            <person name="Gharbi K."/>
            <person name="Hall N."/>
            <person name="Watson M."/>
            <person name="Adriaenssens E.M."/>
            <person name="Foster-Nyarko E."/>
            <person name="Jarju S."/>
            <person name="Secka A."/>
            <person name="Antonio M."/>
            <person name="Oren A."/>
            <person name="Chaudhuri R.R."/>
            <person name="La Ragione R."/>
            <person name="Hildebrand F."/>
            <person name="Pallen M.J."/>
        </authorList>
    </citation>
    <scope>NUCLEOTIDE SEQUENCE</scope>
    <source>
        <strain evidence="10">F6-6636</strain>
    </source>
</reference>
<dbReference type="Pfam" id="PF05649">
    <property type="entry name" value="Peptidase_M13_N"/>
    <property type="match status" value="1"/>
</dbReference>
<name>A0A948X0V3_9LACO</name>